<feature type="compositionally biased region" description="Pro residues" evidence="2">
    <location>
        <begin position="284"/>
        <end position="294"/>
    </location>
</feature>
<dbReference type="PROSITE" id="PS50263">
    <property type="entry name" value="CN_HYDROLASE"/>
    <property type="match status" value="1"/>
</dbReference>
<sequence length="294" mass="31306">MTGFLLAGLQYEPVLRDQAANIATSSRLVREAAAAGARLVVLPEAASAGYMFTDRDDARRHAEPVPGGPVASAWAALAAELDLWIVGGITELAVEEGREKVYNAAALFGPDGHVGTFRKAHLWNFEKELYDRQEDGFPVFRTPLGNIGIGICYDAWFPETFRSAALGGADLLALPSNWVPVPGQPEDAPAMANLMCMTAAHSNQFYVAGVSRTGVEGDQPFIGRSVIVGPDGWPLAGPAGGEGEAVLLAEVDLIGSREERHGNPFNQPLGDRRTDVYRSGDFTPEPPRPAGDPA</sequence>
<dbReference type="PANTHER" id="PTHR43674">
    <property type="entry name" value="NITRILASE C965.09-RELATED"/>
    <property type="match status" value="1"/>
</dbReference>
<dbReference type="InterPro" id="IPR003010">
    <property type="entry name" value="C-N_Hydrolase"/>
</dbReference>
<dbReference type="RefSeq" id="WP_210874503.1">
    <property type="nucleotide sequence ID" value="NZ_JAGPNL010000005.1"/>
</dbReference>
<evidence type="ECO:0000256" key="2">
    <source>
        <dbReference type="SAM" id="MobiDB-lite"/>
    </source>
</evidence>
<accession>A0A940XI81</accession>
<gene>
    <name evidence="4" type="ORF">J5Y05_20655</name>
</gene>
<dbReference type="InterPro" id="IPR050345">
    <property type="entry name" value="Aliph_Amidase/BUP"/>
</dbReference>
<keyword evidence="1" id="KW-0378">Hydrolase</keyword>
<evidence type="ECO:0000259" key="3">
    <source>
        <dbReference type="PROSITE" id="PS50263"/>
    </source>
</evidence>
<evidence type="ECO:0000313" key="4">
    <source>
        <dbReference type="EMBL" id="MBQ0828886.1"/>
    </source>
</evidence>
<dbReference type="AlphaFoldDB" id="A0A940XI81"/>
<dbReference type="GO" id="GO:0050126">
    <property type="term" value="F:N-carbamoylputrescine amidase activity"/>
    <property type="evidence" value="ECO:0007669"/>
    <property type="project" value="TreeGrafter"/>
</dbReference>
<protein>
    <submittedName>
        <fullName evidence="4">Hydratase</fullName>
    </submittedName>
</protein>
<feature type="region of interest" description="Disordered" evidence="2">
    <location>
        <begin position="257"/>
        <end position="294"/>
    </location>
</feature>
<dbReference type="Gene3D" id="3.60.110.10">
    <property type="entry name" value="Carbon-nitrogen hydrolase"/>
    <property type="match status" value="1"/>
</dbReference>
<dbReference type="Pfam" id="PF00795">
    <property type="entry name" value="CN_hydrolase"/>
    <property type="match status" value="1"/>
</dbReference>
<evidence type="ECO:0000256" key="1">
    <source>
        <dbReference type="ARBA" id="ARBA00022801"/>
    </source>
</evidence>
<organism evidence="4 5">
    <name type="scientific">Streptomyces tagetis</name>
    <dbReference type="NCBI Taxonomy" id="2820809"/>
    <lineage>
        <taxon>Bacteria</taxon>
        <taxon>Bacillati</taxon>
        <taxon>Actinomycetota</taxon>
        <taxon>Actinomycetes</taxon>
        <taxon>Kitasatosporales</taxon>
        <taxon>Streptomycetaceae</taxon>
        <taxon>Streptomyces</taxon>
    </lineage>
</organism>
<dbReference type="EMBL" id="JAGPNL010000005">
    <property type="protein sequence ID" value="MBQ0828886.1"/>
    <property type="molecule type" value="Genomic_DNA"/>
</dbReference>
<dbReference type="Proteomes" id="UP000677875">
    <property type="component" value="Unassembled WGS sequence"/>
</dbReference>
<reference evidence="4" key="1">
    <citation type="submission" date="2021-04" db="EMBL/GenBank/DDBJ databases">
        <title>Genome seq and assembly of Streptomyces sp. RG38.</title>
        <authorList>
            <person name="Chhetri G."/>
        </authorList>
    </citation>
    <scope>NUCLEOTIDE SEQUENCE</scope>
    <source>
        <strain evidence="4">RG38</strain>
    </source>
</reference>
<comment type="caution">
    <text evidence="4">The sequence shown here is derived from an EMBL/GenBank/DDBJ whole genome shotgun (WGS) entry which is preliminary data.</text>
</comment>
<dbReference type="SUPFAM" id="SSF56317">
    <property type="entry name" value="Carbon-nitrogen hydrolase"/>
    <property type="match status" value="1"/>
</dbReference>
<feature type="domain" description="CN hydrolase" evidence="3">
    <location>
        <begin position="4"/>
        <end position="253"/>
    </location>
</feature>
<dbReference type="GO" id="GO:0033388">
    <property type="term" value="P:putrescine biosynthetic process from arginine"/>
    <property type="evidence" value="ECO:0007669"/>
    <property type="project" value="TreeGrafter"/>
</dbReference>
<keyword evidence="5" id="KW-1185">Reference proteome</keyword>
<evidence type="ECO:0000313" key="5">
    <source>
        <dbReference type="Proteomes" id="UP000677875"/>
    </source>
</evidence>
<dbReference type="InterPro" id="IPR036526">
    <property type="entry name" value="C-N_Hydrolase_sf"/>
</dbReference>
<name>A0A940XI81_9ACTN</name>
<proteinExistence type="predicted"/>
<dbReference type="PANTHER" id="PTHR43674:SF2">
    <property type="entry name" value="BETA-UREIDOPROPIONASE"/>
    <property type="match status" value="1"/>
</dbReference>